<dbReference type="RefSeq" id="WP_103080233.1">
    <property type="nucleotide sequence ID" value="NZ_CP021850.1"/>
</dbReference>
<dbReference type="Gene3D" id="1.10.10.10">
    <property type="entry name" value="Winged helix-like DNA-binding domain superfamily/Winged helix DNA-binding domain"/>
    <property type="match status" value="1"/>
</dbReference>
<dbReference type="OrthoDB" id="2323705at2"/>
<dbReference type="EMBL" id="NIOJ01000004">
    <property type="protein sequence ID" value="PNU01105.1"/>
    <property type="molecule type" value="Genomic_DNA"/>
</dbReference>
<dbReference type="AlphaFoldDB" id="A0A2K2FQP4"/>
<dbReference type="Proteomes" id="UP000236151">
    <property type="component" value="Unassembled WGS sequence"/>
</dbReference>
<reference evidence="2 3" key="1">
    <citation type="submission" date="2017-06" db="EMBL/GenBank/DDBJ databases">
        <title>Investigating the central metabolism of Clostridium thermosuccinogenes.</title>
        <authorList>
            <person name="Koendjbiharie J.G."/>
            <person name="van Kranenburg R."/>
        </authorList>
    </citation>
    <scope>NUCLEOTIDE SEQUENCE [LARGE SCALE GENOMIC DNA]</scope>
    <source>
        <strain evidence="2 3">DSM 5806</strain>
    </source>
</reference>
<comment type="caution">
    <text evidence="2">The sequence shown here is derived from an EMBL/GenBank/DDBJ whole genome shotgun (WGS) entry which is preliminary data.</text>
</comment>
<keyword evidence="3" id="KW-1185">Reference proteome</keyword>
<sequence>MDDNMILDVYYTLKRTSFKVKKDLMNKLAEGGITWPQFHALYHIGEEGISANELAKELSCNASNMTGLIDRMMENNWVYRERCAQDRRIWLIKLTEEGMKLRARLIPEQNRNIINRMSALSEEELVTLKRLLEKLERNDREDT</sequence>
<dbReference type="SMART" id="SM00347">
    <property type="entry name" value="HTH_MARR"/>
    <property type="match status" value="1"/>
</dbReference>
<dbReference type="InterPro" id="IPR000835">
    <property type="entry name" value="HTH_MarR-typ"/>
</dbReference>
<evidence type="ECO:0000313" key="2">
    <source>
        <dbReference type="EMBL" id="PNU01105.1"/>
    </source>
</evidence>
<dbReference type="Pfam" id="PF01047">
    <property type="entry name" value="MarR"/>
    <property type="match status" value="1"/>
</dbReference>
<dbReference type="PANTHER" id="PTHR33164">
    <property type="entry name" value="TRANSCRIPTIONAL REGULATOR, MARR FAMILY"/>
    <property type="match status" value="1"/>
</dbReference>
<proteinExistence type="predicted"/>
<evidence type="ECO:0000313" key="3">
    <source>
        <dbReference type="Proteomes" id="UP000236151"/>
    </source>
</evidence>
<dbReference type="GO" id="GO:0003700">
    <property type="term" value="F:DNA-binding transcription factor activity"/>
    <property type="evidence" value="ECO:0007669"/>
    <property type="project" value="InterPro"/>
</dbReference>
<protein>
    <recommendedName>
        <fullName evidence="1">HTH marR-type domain-containing protein</fullName>
    </recommendedName>
</protein>
<dbReference type="GO" id="GO:0006950">
    <property type="term" value="P:response to stress"/>
    <property type="evidence" value="ECO:0007669"/>
    <property type="project" value="TreeGrafter"/>
</dbReference>
<dbReference type="PRINTS" id="PR00598">
    <property type="entry name" value="HTHMARR"/>
</dbReference>
<dbReference type="SUPFAM" id="SSF46785">
    <property type="entry name" value="Winged helix' DNA-binding domain"/>
    <property type="match status" value="1"/>
</dbReference>
<dbReference type="KEGG" id="cthd:CDO33_06015"/>
<dbReference type="PANTHER" id="PTHR33164:SF43">
    <property type="entry name" value="HTH-TYPE TRANSCRIPTIONAL REPRESSOR YETL"/>
    <property type="match status" value="1"/>
</dbReference>
<organism evidence="2 3">
    <name type="scientific">Clostridium thermosuccinogenes</name>
    <dbReference type="NCBI Taxonomy" id="84032"/>
    <lineage>
        <taxon>Bacteria</taxon>
        <taxon>Bacillati</taxon>
        <taxon>Bacillota</taxon>
        <taxon>Clostridia</taxon>
        <taxon>Eubacteriales</taxon>
        <taxon>Clostridiaceae</taxon>
        <taxon>Clostridium</taxon>
    </lineage>
</organism>
<accession>A0A2K2FQP4</accession>
<evidence type="ECO:0000259" key="1">
    <source>
        <dbReference type="PROSITE" id="PS50995"/>
    </source>
</evidence>
<dbReference type="PROSITE" id="PS50995">
    <property type="entry name" value="HTH_MARR_2"/>
    <property type="match status" value="1"/>
</dbReference>
<gene>
    <name evidence="2" type="ORF">CDQ84_02990</name>
</gene>
<name>A0A2K2FQP4_9CLOT</name>
<dbReference type="InterPro" id="IPR039422">
    <property type="entry name" value="MarR/SlyA-like"/>
</dbReference>
<dbReference type="InterPro" id="IPR036388">
    <property type="entry name" value="WH-like_DNA-bd_sf"/>
</dbReference>
<dbReference type="InterPro" id="IPR036390">
    <property type="entry name" value="WH_DNA-bd_sf"/>
</dbReference>
<feature type="domain" description="HTH marR-type" evidence="1">
    <location>
        <begin position="6"/>
        <end position="137"/>
    </location>
</feature>